<dbReference type="InterPro" id="IPR025060">
    <property type="entry name" value="DUF3999"/>
</dbReference>
<dbReference type="EMBL" id="QJRX01000008">
    <property type="protein sequence ID" value="PYC21890.1"/>
    <property type="molecule type" value="Genomic_DNA"/>
</dbReference>
<proteinExistence type="predicted"/>
<evidence type="ECO:0000313" key="4">
    <source>
        <dbReference type="Proteomes" id="UP000248146"/>
    </source>
</evidence>
<feature type="transmembrane region" description="Helical" evidence="1">
    <location>
        <begin position="414"/>
        <end position="435"/>
    </location>
</feature>
<gene>
    <name evidence="3" type="ORF">DMO17_15650</name>
</gene>
<keyword evidence="2" id="KW-0732">Signal</keyword>
<organism evidence="3 4">
    <name type="scientific">Aquipseudomonas alcaligenes</name>
    <name type="common">Pseudomonas alcaligenes</name>
    <dbReference type="NCBI Taxonomy" id="43263"/>
    <lineage>
        <taxon>Bacteria</taxon>
        <taxon>Pseudomonadati</taxon>
        <taxon>Pseudomonadota</taxon>
        <taxon>Gammaproteobacteria</taxon>
        <taxon>Pseudomonadales</taxon>
        <taxon>Pseudomonadaceae</taxon>
        <taxon>Aquipseudomonas</taxon>
    </lineage>
</organism>
<feature type="chain" id="PRO_5016061010" evidence="2">
    <location>
        <begin position="21"/>
        <end position="437"/>
    </location>
</feature>
<keyword evidence="1" id="KW-0472">Membrane</keyword>
<dbReference type="RefSeq" id="WP_110683410.1">
    <property type="nucleotide sequence ID" value="NZ_QJRX01000008.1"/>
</dbReference>
<dbReference type="OrthoDB" id="5405606at2"/>
<keyword evidence="1" id="KW-0812">Transmembrane</keyword>
<sequence length="437" mass="47625">MNKYLSIALAALLMAPLARADYATQVPLALEGEGPWYRLELPLALQMAARHADLRDLRVLNAEGEELAYALTLGSAQSEEKRQEAAVKWFPLRGTADTQAVPAIRVQRSTSGTLVEVAPEQAGQDEQILRGWLLDASTFDQPLHRLQLDWSAEQEGFQRFSIEASDDLQHWQRWADGQIARLSFDGERVEQREVALPGAKARYLRLLWQAPQQAPALLAVRVVSIENQAAAPSLAWSAPLRPTSSKAGEYSWELPLSLPLQKIRVELPAGNVLAPVSLASRGAGKLDWRPLTSGLLYRLPQDGKEVLRDEIELWGTPVQQLRMRVDARGGGLGSEGPTIRVAVRATQVVFLARGSAPYRLALGDASARSAALPLGTLIPGYEPRRLASLGRATAPEAVRQAATTAQSSADWKRIGLWGVLLAGVALLGVMAFSLLRT</sequence>
<evidence type="ECO:0000256" key="2">
    <source>
        <dbReference type="SAM" id="SignalP"/>
    </source>
</evidence>
<evidence type="ECO:0000256" key="1">
    <source>
        <dbReference type="SAM" id="Phobius"/>
    </source>
</evidence>
<accession>A0A2V4LAR3</accession>
<keyword evidence="1" id="KW-1133">Transmembrane helix</keyword>
<dbReference type="AlphaFoldDB" id="A0A2V4LAR3"/>
<dbReference type="Pfam" id="PF13163">
    <property type="entry name" value="DUF3999"/>
    <property type="match status" value="1"/>
</dbReference>
<comment type="caution">
    <text evidence="3">The sequence shown here is derived from an EMBL/GenBank/DDBJ whole genome shotgun (WGS) entry which is preliminary data.</text>
</comment>
<name>A0A2V4LAR3_AQUAC</name>
<protein>
    <submittedName>
        <fullName evidence="3">DUF3999 domain-containing protein</fullName>
    </submittedName>
</protein>
<feature type="signal peptide" evidence="2">
    <location>
        <begin position="1"/>
        <end position="20"/>
    </location>
</feature>
<dbReference type="Proteomes" id="UP000248146">
    <property type="component" value="Unassembled WGS sequence"/>
</dbReference>
<evidence type="ECO:0000313" key="3">
    <source>
        <dbReference type="EMBL" id="PYC21890.1"/>
    </source>
</evidence>
<reference evidence="3 4" key="1">
    <citation type="submission" date="2018-06" db="EMBL/GenBank/DDBJ databases">
        <title>Pseudomonas diversity within urban Lake Michigan freshwaters.</title>
        <authorList>
            <person name="Batrich M."/>
            <person name="Hatzopoulos T."/>
            <person name="Putonti C."/>
        </authorList>
    </citation>
    <scope>NUCLEOTIDE SEQUENCE [LARGE SCALE GENOMIC DNA]</scope>
    <source>
        <strain evidence="3 4">MB-090714</strain>
    </source>
</reference>